<dbReference type="PANTHER" id="PTHR28141:SF1">
    <property type="entry name" value="2',3'-CYCLIC-NUCLEOTIDE 3'-PHOSPHODIESTERASE"/>
    <property type="match status" value="1"/>
</dbReference>
<keyword evidence="2" id="KW-1185">Reference proteome</keyword>
<protein>
    <submittedName>
        <fullName evidence="1">2',3'-cyclic-nucleotide 3'-phosphodiesteras-like protein</fullName>
    </submittedName>
</protein>
<dbReference type="InterPro" id="IPR009097">
    <property type="entry name" value="Cyclic_Pdiesterase"/>
</dbReference>
<dbReference type="OrthoDB" id="514292at2759"/>
<organism evidence="1 2">
    <name type="scientific">Sporormia fimetaria CBS 119925</name>
    <dbReference type="NCBI Taxonomy" id="1340428"/>
    <lineage>
        <taxon>Eukaryota</taxon>
        <taxon>Fungi</taxon>
        <taxon>Dikarya</taxon>
        <taxon>Ascomycota</taxon>
        <taxon>Pezizomycotina</taxon>
        <taxon>Dothideomycetes</taxon>
        <taxon>Pleosporomycetidae</taxon>
        <taxon>Pleosporales</taxon>
        <taxon>Sporormiaceae</taxon>
        <taxon>Sporormia</taxon>
    </lineage>
</organism>
<accession>A0A6A6VDW8</accession>
<dbReference type="Proteomes" id="UP000799440">
    <property type="component" value="Unassembled WGS sequence"/>
</dbReference>
<sequence length="193" mass="21645">MPGSSIWLIPPESHPLNAILTTLIQKNSEHFSSTYLFAPHITLTSDVAGLDWYPNPQKFLDSLDLPSTVEVKFSGLESQDPYFKKLFVKVAKNESIRGLAAAARRSVRGFGDEEKAKKWTEEEYYPHLSLLYHNCPTVSDEEMAKIETLVTEAGVDLRGEGELGGWTGGRIVLVCTNRPIDQWQLHTVAERTL</sequence>
<evidence type="ECO:0000313" key="1">
    <source>
        <dbReference type="EMBL" id="KAF2747327.1"/>
    </source>
</evidence>
<dbReference type="GO" id="GO:0004113">
    <property type="term" value="F:2',3'-cyclic-nucleotide 3'-phosphodiesterase activity"/>
    <property type="evidence" value="ECO:0007669"/>
    <property type="project" value="TreeGrafter"/>
</dbReference>
<dbReference type="EMBL" id="MU006573">
    <property type="protein sequence ID" value="KAF2747327.1"/>
    <property type="molecule type" value="Genomic_DNA"/>
</dbReference>
<name>A0A6A6VDW8_9PLEO</name>
<dbReference type="AlphaFoldDB" id="A0A6A6VDW8"/>
<evidence type="ECO:0000313" key="2">
    <source>
        <dbReference type="Proteomes" id="UP000799440"/>
    </source>
</evidence>
<proteinExistence type="predicted"/>
<reference evidence="1" key="1">
    <citation type="journal article" date="2020" name="Stud. Mycol.">
        <title>101 Dothideomycetes genomes: a test case for predicting lifestyles and emergence of pathogens.</title>
        <authorList>
            <person name="Haridas S."/>
            <person name="Albert R."/>
            <person name="Binder M."/>
            <person name="Bloem J."/>
            <person name="Labutti K."/>
            <person name="Salamov A."/>
            <person name="Andreopoulos B."/>
            <person name="Baker S."/>
            <person name="Barry K."/>
            <person name="Bills G."/>
            <person name="Bluhm B."/>
            <person name="Cannon C."/>
            <person name="Castanera R."/>
            <person name="Culley D."/>
            <person name="Daum C."/>
            <person name="Ezra D."/>
            <person name="Gonzalez J."/>
            <person name="Henrissat B."/>
            <person name="Kuo A."/>
            <person name="Liang C."/>
            <person name="Lipzen A."/>
            <person name="Lutzoni F."/>
            <person name="Magnuson J."/>
            <person name="Mondo S."/>
            <person name="Nolan M."/>
            <person name="Ohm R."/>
            <person name="Pangilinan J."/>
            <person name="Park H.-J."/>
            <person name="Ramirez L."/>
            <person name="Alfaro M."/>
            <person name="Sun H."/>
            <person name="Tritt A."/>
            <person name="Yoshinaga Y."/>
            <person name="Zwiers L.-H."/>
            <person name="Turgeon B."/>
            <person name="Goodwin S."/>
            <person name="Spatafora J."/>
            <person name="Crous P."/>
            <person name="Grigoriev I."/>
        </authorList>
    </citation>
    <scope>NUCLEOTIDE SEQUENCE</scope>
    <source>
        <strain evidence="1">CBS 119925</strain>
    </source>
</reference>
<dbReference type="GO" id="GO:0009187">
    <property type="term" value="P:cyclic nucleotide metabolic process"/>
    <property type="evidence" value="ECO:0007669"/>
    <property type="project" value="TreeGrafter"/>
</dbReference>
<dbReference type="SUPFAM" id="SSF55144">
    <property type="entry name" value="LigT-like"/>
    <property type="match status" value="1"/>
</dbReference>
<dbReference type="Gene3D" id="3.90.1140.10">
    <property type="entry name" value="Cyclic phosphodiesterase"/>
    <property type="match status" value="1"/>
</dbReference>
<gene>
    <name evidence="1" type="ORF">M011DRAFT_467851</name>
</gene>
<dbReference type="Pfam" id="PF07823">
    <property type="entry name" value="CPDase"/>
    <property type="match status" value="1"/>
</dbReference>
<dbReference type="InterPro" id="IPR012386">
    <property type="entry name" value="Cyclic-nucl_3Pdiesterase"/>
</dbReference>
<dbReference type="PANTHER" id="PTHR28141">
    <property type="entry name" value="2',3'-CYCLIC-NUCLEOTIDE 3'-PHOSPHODIESTERASE"/>
    <property type="match status" value="1"/>
</dbReference>